<feature type="compositionally biased region" description="Basic and acidic residues" evidence="1">
    <location>
        <begin position="82"/>
        <end position="96"/>
    </location>
</feature>
<protein>
    <submittedName>
        <fullName evidence="2">Uncharacterized protein</fullName>
    </submittedName>
</protein>
<proteinExistence type="predicted"/>
<name>A0ABQ2VK78_9ACTN</name>
<evidence type="ECO:0000313" key="3">
    <source>
        <dbReference type="Proteomes" id="UP000654471"/>
    </source>
</evidence>
<evidence type="ECO:0000256" key="1">
    <source>
        <dbReference type="SAM" id="MobiDB-lite"/>
    </source>
</evidence>
<dbReference type="EMBL" id="BMRP01000042">
    <property type="protein sequence ID" value="GGU93365.1"/>
    <property type="molecule type" value="Genomic_DNA"/>
</dbReference>
<sequence>MSDEHRSAEDTAARPLPCDEERRLARQALAGRARDAGDLALLMDMLGLDPSRDPGQEAARGQERAHGQEPARGRQAGRGRGAGRERRNEGRRDTCRGARTPSADPG</sequence>
<reference evidence="3" key="1">
    <citation type="journal article" date="2019" name="Int. J. Syst. Evol. Microbiol.">
        <title>The Global Catalogue of Microorganisms (GCM) 10K type strain sequencing project: providing services to taxonomists for standard genome sequencing and annotation.</title>
        <authorList>
            <consortium name="The Broad Institute Genomics Platform"/>
            <consortium name="The Broad Institute Genome Sequencing Center for Infectious Disease"/>
            <person name="Wu L."/>
            <person name="Ma J."/>
        </authorList>
    </citation>
    <scope>NUCLEOTIDE SEQUENCE [LARGE SCALE GENOMIC DNA]</scope>
    <source>
        <strain evidence="3">JCM 3399</strain>
    </source>
</reference>
<dbReference type="Proteomes" id="UP000654471">
    <property type="component" value="Unassembled WGS sequence"/>
</dbReference>
<gene>
    <name evidence="2" type="ORF">GCM10010211_70310</name>
</gene>
<comment type="caution">
    <text evidence="2">The sequence shown here is derived from an EMBL/GenBank/DDBJ whole genome shotgun (WGS) entry which is preliminary data.</text>
</comment>
<organism evidence="2 3">
    <name type="scientific">Streptomyces albospinus</name>
    <dbReference type="NCBI Taxonomy" id="285515"/>
    <lineage>
        <taxon>Bacteria</taxon>
        <taxon>Bacillati</taxon>
        <taxon>Actinomycetota</taxon>
        <taxon>Actinomycetes</taxon>
        <taxon>Kitasatosporales</taxon>
        <taxon>Streptomycetaceae</taxon>
        <taxon>Streptomyces</taxon>
    </lineage>
</organism>
<keyword evidence="3" id="KW-1185">Reference proteome</keyword>
<accession>A0ABQ2VK78</accession>
<dbReference type="RefSeq" id="WP_189306994.1">
    <property type="nucleotide sequence ID" value="NZ_BMRP01000042.1"/>
</dbReference>
<feature type="region of interest" description="Disordered" evidence="1">
    <location>
        <begin position="45"/>
        <end position="106"/>
    </location>
</feature>
<feature type="region of interest" description="Disordered" evidence="1">
    <location>
        <begin position="1"/>
        <end position="20"/>
    </location>
</feature>
<feature type="compositionally biased region" description="Basic and acidic residues" evidence="1">
    <location>
        <begin position="50"/>
        <end position="72"/>
    </location>
</feature>
<evidence type="ECO:0000313" key="2">
    <source>
        <dbReference type="EMBL" id="GGU93365.1"/>
    </source>
</evidence>